<keyword evidence="1" id="KW-0805">Transcription regulation</keyword>
<feature type="compositionally biased region" description="Polar residues" evidence="6">
    <location>
        <begin position="26"/>
        <end position="35"/>
    </location>
</feature>
<feature type="region of interest" description="Disordered" evidence="6">
    <location>
        <begin position="1"/>
        <end position="178"/>
    </location>
</feature>
<dbReference type="Gene3D" id="1.10.10.10">
    <property type="entry name" value="Winged helix-like DNA-binding domain superfamily/Winged helix DNA-binding domain"/>
    <property type="match status" value="1"/>
</dbReference>
<feature type="region of interest" description="Disordered" evidence="6">
    <location>
        <begin position="649"/>
        <end position="776"/>
    </location>
</feature>
<dbReference type="InterPro" id="IPR036388">
    <property type="entry name" value="WH-like_DNA-bd_sf"/>
</dbReference>
<feature type="DNA-binding region" description="Fork-head" evidence="5">
    <location>
        <begin position="209"/>
        <end position="314"/>
    </location>
</feature>
<keyword evidence="4 5" id="KW-0539">Nucleus</keyword>
<dbReference type="GO" id="GO:0000981">
    <property type="term" value="F:DNA-binding transcription factor activity, RNA polymerase II-specific"/>
    <property type="evidence" value="ECO:0007669"/>
    <property type="project" value="TreeGrafter"/>
</dbReference>
<dbReference type="PROSITE" id="PS50039">
    <property type="entry name" value="FORK_HEAD_3"/>
    <property type="match status" value="1"/>
</dbReference>
<dbReference type="AlphaFoldDB" id="A0AAN6GE26"/>
<dbReference type="InterPro" id="IPR001766">
    <property type="entry name" value="Fork_head_dom"/>
</dbReference>
<evidence type="ECO:0000256" key="5">
    <source>
        <dbReference type="PROSITE-ProRule" id="PRU00089"/>
    </source>
</evidence>
<feature type="compositionally biased region" description="Polar residues" evidence="6">
    <location>
        <begin position="649"/>
        <end position="671"/>
    </location>
</feature>
<feature type="compositionally biased region" description="Low complexity" evidence="6">
    <location>
        <begin position="704"/>
        <end position="723"/>
    </location>
</feature>
<feature type="compositionally biased region" description="Polar residues" evidence="6">
    <location>
        <begin position="161"/>
        <end position="175"/>
    </location>
</feature>
<dbReference type="PANTHER" id="PTHR46078:SF2">
    <property type="entry name" value="FORK-HEAD DOMAIN-CONTAINING PROTEIN"/>
    <property type="match status" value="1"/>
</dbReference>
<feature type="compositionally biased region" description="Low complexity" evidence="6">
    <location>
        <begin position="106"/>
        <end position="115"/>
    </location>
</feature>
<comment type="subcellular location">
    <subcellularLocation>
        <location evidence="5">Nucleus</location>
    </subcellularLocation>
</comment>
<feature type="domain" description="Fork-head" evidence="7">
    <location>
        <begin position="209"/>
        <end position="314"/>
    </location>
</feature>
<dbReference type="GO" id="GO:0000978">
    <property type="term" value="F:RNA polymerase II cis-regulatory region sequence-specific DNA binding"/>
    <property type="evidence" value="ECO:0007669"/>
    <property type="project" value="TreeGrafter"/>
</dbReference>
<dbReference type="CDD" id="cd00059">
    <property type="entry name" value="FH_FOX"/>
    <property type="match status" value="1"/>
</dbReference>
<evidence type="ECO:0000256" key="3">
    <source>
        <dbReference type="ARBA" id="ARBA00023163"/>
    </source>
</evidence>
<dbReference type="PROSITE" id="PS00657">
    <property type="entry name" value="FORK_HEAD_1"/>
    <property type="match status" value="1"/>
</dbReference>
<organism evidence="8 9">
    <name type="scientific">Tilletia horrida</name>
    <dbReference type="NCBI Taxonomy" id="155126"/>
    <lineage>
        <taxon>Eukaryota</taxon>
        <taxon>Fungi</taxon>
        <taxon>Dikarya</taxon>
        <taxon>Basidiomycota</taxon>
        <taxon>Ustilaginomycotina</taxon>
        <taxon>Exobasidiomycetes</taxon>
        <taxon>Tilletiales</taxon>
        <taxon>Tilletiaceae</taxon>
        <taxon>Tilletia</taxon>
    </lineage>
</organism>
<evidence type="ECO:0000256" key="1">
    <source>
        <dbReference type="ARBA" id="ARBA00023015"/>
    </source>
</evidence>
<dbReference type="Pfam" id="PF00250">
    <property type="entry name" value="Forkhead"/>
    <property type="match status" value="1"/>
</dbReference>
<dbReference type="InterPro" id="IPR036390">
    <property type="entry name" value="WH_DNA-bd_sf"/>
</dbReference>
<feature type="region of interest" description="Disordered" evidence="6">
    <location>
        <begin position="329"/>
        <end position="422"/>
    </location>
</feature>
<evidence type="ECO:0000256" key="2">
    <source>
        <dbReference type="ARBA" id="ARBA00023125"/>
    </source>
</evidence>
<evidence type="ECO:0000256" key="4">
    <source>
        <dbReference type="ARBA" id="ARBA00023242"/>
    </source>
</evidence>
<feature type="compositionally biased region" description="Basic and acidic residues" evidence="6">
    <location>
        <begin position="150"/>
        <end position="159"/>
    </location>
</feature>
<dbReference type="EMBL" id="JAPDMQ010000092">
    <property type="protein sequence ID" value="KAK0535628.1"/>
    <property type="molecule type" value="Genomic_DNA"/>
</dbReference>
<dbReference type="PANTHER" id="PTHR46078">
    <property type="entry name" value="FORKHEAD BOX PROTEIN J2 FAMILY MEMBER"/>
    <property type="match status" value="1"/>
</dbReference>
<feature type="compositionally biased region" description="Polar residues" evidence="6">
    <location>
        <begin position="406"/>
        <end position="417"/>
    </location>
</feature>
<dbReference type="InterPro" id="IPR018122">
    <property type="entry name" value="TF_fork_head_CS_1"/>
</dbReference>
<reference evidence="8" key="1">
    <citation type="journal article" date="2023" name="PhytoFront">
        <title>Draft Genome Resources of Seven Strains of Tilletia horrida, Causal Agent of Kernel Smut of Rice.</title>
        <authorList>
            <person name="Khanal S."/>
            <person name="Antony Babu S."/>
            <person name="Zhou X.G."/>
        </authorList>
    </citation>
    <scope>NUCLEOTIDE SEQUENCE</scope>
    <source>
        <strain evidence="8">TX3</strain>
    </source>
</reference>
<evidence type="ECO:0000313" key="8">
    <source>
        <dbReference type="EMBL" id="KAK0535628.1"/>
    </source>
</evidence>
<sequence length="776" mass="80195">MPQRPFDNPQGSNPSAGPSSASQSNISRNRLTQDPSSSSPSRATSSGWASNWSLQPHQQPSHIFNQAGGGPSMTQSSASAFVPHNHGGGGGGGAESSAHAQEAYAGPSSLGGPSPDSRPIHLQAQTGMPAVNVGSFHSHPGAPYPAPVRSDADSGRDLRSAASQQGQMVDSQAGPSRTIGLVTPNANAKRISTFMLPQEQTPHIRRRRRPPYSYAGLIAQAINSSPEGRLTLREIYQYISTHYPTLYPMTGQDSQGWQNTVRHNLSLNKAFKKQARTARDIAESNPPASTPGKKKGAGPGSGRRGKGGYWVLDPVRGAALLAATMKGSANKDANAEEGSDQDRTKDAPSGSGRQERNNSETSLTSSAPGSQSHLATSSNTTSAASYPSVLLPRPRSDSPSDGAGTGASSRNISTSTPALGPHAAAAAVPNSFYQLQIPPTPHSAPIQHPMYSSIPLDATGRPRGYTIGTTEQGRDPSWFPNALAGPSGTASVPGSSYGLGYAADGGNGSSSFGAGMLEQRAGERYGARARHQTSTGIPATVSNTFGPTNMGPPSARATDGMFGAAQQQAQQPYGVAYGPRSAQQWSLATSSASNMSPGQAMGIPPMGNGMGANQAGPSEGAVMAGGRATGDAMGVGRNGAGFRGYDGSTSIMSGSGSRTTLSNNIMSSSGDTPAMQFPPNGGSSAYGMSYMGQDGGASGPLQPPQQQSQQHTQQQQQHQQQQHQHQHPLGMFAAKDDDSGNTGASGAFPRSQDSRSAYEWQTGRHPFNVSNIIAGR</sequence>
<evidence type="ECO:0000313" key="9">
    <source>
        <dbReference type="Proteomes" id="UP001176521"/>
    </source>
</evidence>
<keyword evidence="3" id="KW-0804">Transcription</keyword>
<evidence type="ECO:0000259" key="7">
    <source>
        <dbReference type="PROSITE" id="PS50039"/>
    </source>
</evidence>
<keyword evidence="2 5" id="KW-0238">DNA-binding</keyword>
<feature type="compositionally biased region" description="Low complexity" evidence="6">
    <location>
        <begin position="375"/>
        <end position="385"/>
    </location>
</feature>
<keyword evidence="9" id="KW-1185">Reference proteome</keyword>
<name>A0AAN6GE26_9BASI</name>
<feature type="compositionally biased region" description="Low complexity" evidence="6">
    <location>
        <begin position="681"/>
        <end position="692"/>
    </location>
</feature>
<proteinExistence type="predicted"/>
<feature type="compositionally biased region" description="Polar residues" evidence="6">
    <location>
        <begin position="359"/>
        <end position="374"/>
    </location>
</feature>
<dbReference type="PRINTS" id="PR00053">
    <property type="entry name" value="FORKHEAD"/>
</dbReference>
<dbReference type="InterPro" id="IPR045912">
    <property type="entry name" value="FOXJ2/3-like"/>
</dbReference>
<dbReference type="SMART" id="SM00339">
    <property type="entry name" value="FH"/>
    <property type="match status" value="1"/>
</dbReference>
<evidence type="ECO:0000256" key="6">
    <source>
        <dbReference type="SAM" id="MobiDB-lite"/>
    </source>
</evidence>
<dbReference type="Proteomes" id="UP001176521">
    <property type="component" value="Unassembled WGS sequence"/>
</dbReference>
<comment type="caution">
    <text evidence="8">The sequence shown here is derived from an EMBL/GenBank/DDBJ whole genome shotgun (WGS) entry which is preliminary data.</text>
</comment>
<dbReference type="GO" id="GO:0005634">
    <property type="term" value="C:nucleus"/>
    <property type="evidence" value="ECO:0007669"/>
    <property type="project" value="UniProtKB-SubCell"/>
</dbReference>
<feature type="compositionally biased region" description="Low complexity" evidence="6">
    <location>
        <begin position="8"/>
        <end position="25"/>
    </location>
</feature>
<accession>A0AAN6GE26</accession>
<feature type="region of interest" description="Disordered" evidence="6">
    <location>
        <begin position="272"/>
        <end position="309"/>
    </location>
</feature>
<dbReference type="SUPFAM" id="SSF46785">
    <property type="entry name" value="Winged helix' DNA-binding domain"/>
    <property type="match status" value="1"/>
</dbReference>
<feature type="compositionally biased region" description="Polar residues" evidence="6">
    <location>
        <begin position="51"/>
        <end position="64"/>
    </location>
</feature>
<protein>
    <recommendedName>
        <fullName evidence="7">Fork-head domain-containing protein</fullName>
    </recommendedName>
</protein>
<gene>
    <name evidence="8" type="ORF">OC842_002263</name>
</gene>
<feature type="compositionally biased region" description="Low complexity" evidence="6">
    <location>
        <begin position="36"/>
        <end position="50"/>
    </location>
</feature>